<proteinExistence type="predicted"/>
<evidence type="ECO:0000256" key="5">
    <source>
        <dbReference type="SAM" id="Phobius"/>
    </source>
</evidence>
<dbReference type="GO" id="GO:0004252">
    <property type="term" value="F:serine-type endopeptidase activity"/>
    <property type="evidence" value="ECO:0007669"/>
    <property type="project" value="InterPro"/>
</dbReference>
<organism evidence="7 8">
    <name type="scientific">Adineta steineri</name>
    <dbReference type="NCBI Taxonomy" id="433720"/>
    <lineage>
        <taxon>Eukaryota</taxon>
        <taxon>Metazoa</taxon>
        <taxon>Spiralia</taxon>
        <taxon>Gnathifera</taxon>
        <taxon>Rotifera</taxon>
        <taxon>Eurotatoria</taxon>
        <taxon>Bdelloidea</taxon>
        <taxon>Adinetida</taxon>
        <taxon>Adinetidae</taxon>
        <taxon>Adineta</taxon>
    </lineage>
</organism>
<dbReference type="InterPro" id="IPR022764">
    <property type="entry name" value="Peptidase_S54_rhomboid_dom"/>
</dbReference>
<accession>A0A820CEA8</accession>
<evidence type="ECO:0000256" key="2">
    <source>
        <dbReference type="ARBA" id="ARBA00022692"/>
    </source>
</evidence>
<feature type="transmembrane region" description="Helical" evidence="5">
    <location>
        <begin position="44"/>
        <end position="64"/>
    </location>
</feature>
<feature type="non-terminal residue" evidence="7">
    <location>
        <position position="1"/>
    </location>
</feature>
<evidence type="ECO:0000256" key="1">
    <source>
        <dbReference type="ARBA" id="ARBA00004141"/>
    </source>
</evidence>
<dbReference type="Pfam" id="PF01694">
    <property type="entry name" value="Rhomboid"/>
    <property type="match status" value="1"/>
</dbReference>
<evidence type="ECO:0000313" key="8">
    <source>
        <dbReference type="Proteomes" id="UP000663844"/>
    </source>
</evidence>
<feature type="domain" description="Peptidase S54 rhomboid" evidence="6">
    <location>
        <begin position="10"/>
        <end position="90"/>
    </location>
</feature>
<keyword evidence="2 5" id="KW-0812">Transmembrane</keyword>
<reference evidence="7" key="1">
    <citation type="submission" date="2021-02" db="EMBL/GenBank/DDBJ databases">
        <authorList>
            <person name="Nowell W R."/>
        </authorList>
    </citation>
    <scope>NUCLEOTIDE SEQUENCE</scope>
</reference>
<feature type="transmembrane region" description="Helical" evidence="5">
    <location>
        <begin position="76"/>
        <end position="96"/>
    </location>
</feature>
<comment type="caution">
    <text evidence="7">The sequence shown here is derived from an EMBL/GenBank/DDBJ whole genome shotgun (WGS) entry which is preliminary data.</text>
</comment>
<evidence type="ECO:0000313" key="7">
    <source>
        <dbReference type="EMBL" id="CAF4214472.1"/>
    </source>
</evidence>
<gene>
    <name evidence="7" type="ORF">OXD698_LOCUS41538</name>
</gene>
<dbReference type="EMBL" id="CAJOAZ010010064">
    <property type="protein sequence ID" value="CAF4214472.1"/>
    <property type="molecule type" value="Genomic_DNA"/>
</dbReference>
<dbReference type="SUPFAM" id="SSF144091">
    <property type="entry name" value="Rhomboid-like"/>
    <property type="match status" value="1"/>
</dbReference>
<dbReference type="Gene3D" id="1.20.1540.10">
    <property type="entry name" value="Rhomboid-like"/>
    <property type="match status" value="1"/>
</dbReference>
<evidence type="ECO:0000256" key="4">
    <source>
        <dbReference type="ARBA" id="ARBA00023136"/>
    </source>
</evidence>
<dbReference type="Proteomes" id="UP000663844">
    <property type="component" value="Unassembled WGS sequence"/>
</dbReference>
<evidence type="ECO:0000259" key="6">
    <source>
        <dbReference type="Pfam" id="PF01694"/>
    </source>
</evidence>
<keyword evidence="4 5" id="KW-0472">Membrane</keyword>
<dbReference type="GO" id="GO:0016020">
    <property type="term" value="C:membrane"/>
    <property type="evidence" value="ECO:0007669"/>
    <property type="project" value="UniProtKB-SubCell"/>
</dbReference>
<feature type="transmembrane region" description="Helical" evidence="5">
    <location>
        <begin position="6"/>
        <end position="24"/>
    </location>
</feature>
<sequence length="107" mass="12010">VYNFRYFLVGIGASGSLDGIRLFFIMERLMAVKTNADERCRLFIIVQLLIVVVVPKRITIFTISSRQVRIGHAAHFGGSLMGFLLGIGMFGCPWPWNDSGNDHPPRI</sequence>
<name>A0A820CEA8_9BILA</name>
<dbReference type="AlphaFoldDB" id="A0A820CEA8"/>
<evidence type="ECO:0000256" key="3">
    <source>
        <dbReference type="ARBA" id="ARBA00022989"/>
    </source>
</evidence>
<comment type="subcellular location">
    <subcellularLocation>
        <location evidence="1">Membrane</location>
        <topology evidence="1">Multi-pass membrane protein</topology>
    </subcellularLocation>
</comment>
<protein>
    <recommendedName>
        <fullName evidence="6">Peptidase S54 rhomboid domain-containing protein</fullName>
    </recommendedName>
</protein>
<keyword evidence="3 5" id="KW-1133">Transmembrane helix</keyword>
<dbReference type="InterPro" id="IPR035952">
    <property type="entry name" value="Rhomboid-like_sf"/>
</dbReference>